<accession>A0A1Q3BW64</accession>
<dbReference type="PANTHER" id="PTHR33739:SF3">
    <property type="entry name" value="OS07G0681500 PROTEIN"/>
    <property type="match status" value="1"/>
</dbReference>
<gene>
    <name evidence="2" type="ORF">CFOL_v3_15522</name>
</gene>
<dbReference type="STRING" id="3775.A0A1Q3BW64"/>
<feature type="transmembrane region" description="Helical" evidence="1">
    <location>
        <begin position="166"/>
        <end position="187"/>
    </location>
</feature>
<proteinExistence type="predicted"/>
<reference evidence="3" key="1">
    <citation type="submission" date="2016-04" db="EMBL/GenBank/DDBJ databases">
        <title>Cephalotus genome sequencing.</title>
        <authorList>
            <person name="Fukushima K."/>
            <person name="Hasebe M."/>
            <person name="Fang X."/>
        </authorList>
    </citation>
    <scope>NUCLEOTIDE SEQUENCE [LARGE SCALE GENOMIC DNA]</scope>
    <source>
        <strain evidence="3">cv. St1</strain>
    </source>
</reference>
<sequence length="1306" mass="143294">MEEEEVWTWRWSEAERRSVLETVKKCQEREEYPLVWAMELATCNAGPQPRPTPSPELAHLLISHLLLGAKSNQGDKGQQGSLWKFVEQAISWGLLSPLQVLSLLTPSLIPNRRSLPEHYCLYLQLLSRYALSFDQHLLASLDDASKHLITLSVDNSLHLSLSYDGLPVLDIPLAFVFFFFTIVIALLDSTMHDWGLLMPTSLRSPFQSANPVEDIDDNHDAHTPAYNLSENERRQRLLRRNNSFMALEVLSKLTQCRKATVLLRLVHLNMPEKFNGLLQRLQFLEANKFTSPNLKSASQLLMGFSANVQRVVGFEYRLNKRQLIGMFIGVGSCRPLSSLDAKLNWSSCWIVFDIYMENAMNGRQLPLTSAILVLTECINTLRVFNQASWQDTFLALWISALRLVQRGRDPLEGPIPHLESRLCVLLSIVPLVISNLLEDEVLENFSVLLCPPASVIGAANSAAAKALSFISNPKNANDGLHSGSPGDTFFNAGGNMRHLIVEACIARNLIDMSAYFWPGYVCASFVSQPDVLQVQNSPWEKFMEGAPLNGPLINLLYTTPASSLAEIEKLYHIALNGSAEERPAAAKILCGASLSSGWNIQEHVVHFVVKLLSPPIPPGHTEPRSHLIDHMPMLSAILFGASSVDTVHQLSLYGVVPEVAASLMPLCETFGSLTPTSINKSSSDNEPSIYMVFSAAFLLLLRLWKFHGPPLEQFITGGTNGGELTLEYLLLLRNSRIGSPKSADRDETNSNLNQLEFAADKPIYIDYYPKLRVWCSQNKSCLVSTLSGLCSGNPVHQVADKILSMIYSKITKCGTSTIISSSSLSGSPACTGEDTYQRPMLPAWEVLEATPFVLEAILTACAHGRLSPRDLTTGLRDLVDFLPASVAAIITFFSAEVTRGTWKPVPMNGTDWPSPAALLPLVESEMKETLAAAGVNVPFSSSGLSPVLLPLPVAALVSLTITFKLSKNLEYIHAVVGPALESCASGCPSNSRPILAALWAQKVRRWHTFIVVSCCRSVFRQNEEAVAQLLRSCFTSFLGSTPVSKSLLTKEGNVNGLLGRIIPARGACPTIAPGLFYIRSCRTIHNVEHVNDLIVGLVAEYAWESAAKWKSSDCLRLKSNQASLSLATAKAREVAALGACLVCVTGGLPLVQELYRETIPTWLLSSREEKRGEVTAVARIMEGYTMAYMLVLSRSFLSGVGANPPSWAVSRKAPIIGDHLDFLARVLDGNISLGCDPVTWKAYVSCLVGLLVSCAPAWIKEVKLETLRRLARGFLGWHESEMALSLLERGGVAAMGSVSELLNVIN</sequence>
<name>A0A1Q3BW64_CEPFO</name>
<evidence type="ECO:0000256" key="1">
    <source>
        <dbReference type="SAM" id="Phobius"/>
    </source>
</evidence>
<keyword evidence="3" id="KW-1185">Reference proteome</keyword>
<dbReference type="GO" id="GO:0016592">
    <property type="term" value="C:mediator complex"/>
    <property type="evidence" value="ECO:0007669"/>
    <property type="project" value="InterPro"/>
</dbReference>
<dbReference type="OrthoDB" id="683212at2759"/>
<dbReference type="PANTHER" id="PTHR33739">
    <property type="entry name" value="OS07G0681500 PROTEIN"/>
    <property type="match status" value="1"/>
</dbReference>
<evidence type="ECO:0008006" key="4">
    <source>
        <dbReference type="Google" id="ProtNLM"/>
    </source>
</evidence>
<organism evidence="2 3">
    <name type="scientific">Cephalotus follicularis</name>
    <name type="common">Albany pitcher plant</name>
    <dbReference type="NCBI Taxonomy" id="3775"/>
    <lineage>
        <taxon>Eukaryota</taxon>
        <taxon>Viridiplantae</taxon>
        <taxon>Streptophyta</taxon>
        <taxon>Embryophyta</taxon>
        <taxon>Tracheophyta</taxon>
        <taxon>Spermatophyta</taxon>
        <taxon>Magnoliopsida</taxon>
        <taxon>eudicotyledons</taxon>
        <taxon>Gunneridae</taxon>
        <taxon>Pentapetalae</taxon>
        <taxon>rosids</taxon>
        <taxon>fabids</taxon>
        <taxon>Oxalidales</taxon>
        <taxon>Cephalotaceae</taxon>
        <taxon>Cephalotus</taxon>
    </lineage>
</organism>
<keyword evidence="1" id="KW-0812">Transmembrane</keyword>
<dbReference type="Proteomes" id="UP000187406">
    <property type="component" value="Unassembled WGS sequence"/>
</dbReference>
<dbReference type="GO" id="GO:2000762">
    <property type="term" value="P:regulation of phenylpropanoid metabolic process"/>
    <property type="evidence" value="ECO:0007669"/>
    <property type="project" value="InterPro"/>
</dbReference>
<evidence type="ECO:0000313" key="3">
    <source>
        <dbReference type="Proteomes" id="UP000187406"/>
    </source>
</evidence>
<comment type="caution">
    <text evidence="2">The sequence shown here is derived from an EMBL/GenBank/DDBJ whole genome shotgun (WGS) entry which is preliminary data.</text>
</comment>
<evidence type="ECO:0000313" key="2">
    <source>
        <dbReference type="EMBL" id="GAV72033.1"/>
    </source>
</evidence>
<protein>
    <recommendedName>
        <fullName evidence="4">Mediator of RNA polymerase II transcription subunit 33A</fullName>
    </recommendedName>
</protein>
<keyword evidence="1" id="KW-1133">Transmembrane helix</keyword>
<dbReference type="EMBL" id="BDDD01000958">
    <property type="protein sequence ID" value="GAV72033.1"/>
    <property type="molecule type" value="Genomic_DNA"/>
</dbReference>
<keyword evidence="1" id="KW-0472">Membrane</keyword>
<dbReference type="InterPro" id="IPR039638">
    <property type="entry name" value="MED33A/B"/>
</dbReference>
<dbReference type="InParanoid" id="A0A1Q3BW64"/>